<organism evidence="3 4">
    <name type="scientific">Carpediemonas membranifera</name>
    <dbReference type="NCBI Taxonomy" id="201153"/>
    <lineage>
        <taxon>Eukaryota</taxon>
        <taxon>Metamonada</taxon>
        <taxon>Carpediemonas-like organisms</taxon>
        <taxon>Carpediemonas</taxon>
    </lineage>
</organism>
<feature type="signal peptide" evidence="2">
    <location>
        <begin position="1"/>
        <end position="20"/>
    </location>
</feature>
<feature type="region of interest" description="Disordered" evidence="1">
    <location>
        <begin position="818"/>
        <end position="860"/>
    </location>
</feature>
<dbReference type="Proteomes" id="UP000717585">
    <property type="component" value="Unassembled WGS sequence"/>
</dbReference>
<sequence>MASKNAAFLLFFTLIAHTFAISFSIDAIANITAVITTYMNDLVDEAVSLSDSLVLGPEPLADYEELHREHYSQFSAQLDSWTALLDAYADAIAENTSAEAPHVVPCTAIEPSSTLLQVCTASSFNSTALSVALGTIQAMTAPPGNITVILESGAYGHFLPLNETAPALSGDVRLSAQYSELVMSGGRLVAILVDTVSVDRSYVETVINTFVQSVASSVRFVIAPGSTDLSQYSDTDFTQAGDLTAARVSDLLDAWSWDQSTTRTTLESAFALLETVEGTPGRPTVLVIADGIKQSHIVDIRASAFGRTSSTPPRTFFVTPSAVTQSLLAVSCRLGGAGLTVRQETVRDDLSPIFRFISLVENQIVGAQVSGIVKSGPFTHRIHISKPLLIAGQLAGVIVLSTDEDHSNVYFSRLDPDSLFDSVKIWMLEQPNVAAVTHGSGHFVGDAPPIRFELYDDNEYAYVTRVADITAHSVTITQNISTITEYRLPISNPESESVCTFGDESCSGTIVAYFPQAESGNPANLNYGLSTVLAGIPLPENATQHATLSPDGLAMAAPATADPTVYRGVYTLVRMQKSPIALHMAGMTHICGSLHHGGDVIYDLGVYCVSFDPARLAWILTQFDLCRDNYCAVATILGHTVVATDGNAGYLDEIHSAHMAGLVRSGFYSNVTFETDAVHGFAYVHDSINSGVANGTFCYDKTITAAPIEITSNCLVIAEPANTTSVIRCSAAAARSITRTSPGIVFVRPVSVVTSGPGLPDKDARDAVGAECASVHMDTRDMTLASTFILFMVLWLAQLGCRGRPTPVLLLNTPIRAKRQGNSDSESDNHYSDSVTSERESSGDRPAESHSDSEVIAIDSSDTLSSSVGLHDSELESAMVLSVFPRSTRQDTETETSLDDEDIDW</sequence>
<dbReference type="EMBL" id="JAHDYR010000005">
    <property type="protein sequence ID" value="KAG9396667.1"/>
    <property type="molecule type" value="Genomic_DNA"/>
</dbReference>
<keyword evidence="4" id="KW-1185">Reference proteome</keyword>
<reference evidence="3" key="1">
    <citation type="submission" date="2021-05" db="EMBL/GenBank/DDBJ databases">
        <title>A free-living protist that lacks canonical eukaryotic 1 DNA replication and segregation systems.</title>
        <authorList>
            <person name="Salas-Leiva D.E."/>
            <person name="Tromer E.C."/>
            <person name="Curtis B.A."/>
            <person name="Jerlstrom-Hultqvist J."/>
            <person name="Kolisko M."/>
            <person name="Yi Z."/>
            <person name="Salas-Leiva J.S."/>
            <person name="Gallot-Lavallee L."/>
            <person name="Kops G.J.P.L."/>
            <person name="Archibald J.M."/>
            <person name="Simpson A.G.B."/>
            <person name="Roger A.J."/>
        </authorList>
    </citation>
    <scope>NUCLEOTIDE SEQUENCE</scope>
    <source>
        <strain evidence="3">BICM</strain>
    </source>
</reference>
<evidence type="ECO:0000313" key="4">
    <source>
        <dbReference type="Proteomes" id="UP000717585"/>
    </source>
</evidence>
<accession>A0A8J6E646</accession>
<evidence type="ECO:0000313" key="3">
    <source>
        <dbReference type="EMBL" id="KAG9396667.1"/>
    </source>
</evidence>
<feature type="region of interest" description="Disordered" evidence="1">
    <location>
        <begin position="882"/>
        <end position="905"/>
    </location>
</feature>
<name>A0A8J6E646_9EUKA</name>
<evidence type="ECO:0000256" key="2">
    <source>
        <dbReference type="SAM" id="SignalP"/>
    </source>
</evidence>
<keyword evidence="2" id="KW-0732">Signal</keyword>
<feature type="chain" id="PRO_5035180436" description="VWFA domain-containing protein" evidence="2">
    <location>
        <begin position="21"/>
        <end position="905"/>
    </location>
</feature>
<gene>
    <name evidence="3" type="ORF">J8273_1685</name>
</gene>
<feature type="compositionally biased region" description="Basic and acidic residues" evidence="1">
    <location>
        <begin position="827"/>
        <end position="853"/>
    </location>
</feature>
<proteinExistence type="predicted"/>
<comment type="caution">
    <text evidence="3">The sequence shown here is derived from an EMBL/GenBank/DDBJ whole genome shotgun (WGS) entry which is preliminary data.</text>
</comment>
<evidence type="ECO:0008006" key="5">
    <source>
        <dbReference type="Google" id="ProtNLM"/>
    </source>
</evidence>
<dbReference type="AlphaFoldDB" id="A0A8J6E646"/>
<protein>
    <recommendedName>
        <fullName evidence="5">VWFA domain-containing protein</fullName>
    </recommendedName>
</protein>
<feature type="compositionally biased region" description="Acidic residues" evidence="1">
    <location>
        <begin position="893"/>
        <end position="905"/>
    </location>
</feature>
<evidence type="ECO:0000256" key="1">
    <source>
        <dbReference type="SAM" id="MobiDB-lite"/>
    </source>
</evidence>